<evidence type="ECO:0000256" key="1">
    <source>
        <dbReference type="ARBA" id="ARBA00007996"/>
    </source>
</evidence>
<comment type="caution">
    <text evidence="5">The sequence shown here is derived from an EMBL/GenBank/DDBJ whole genome shotgun (WGS) entry which is preliminary data.</text>
</comment>
<dbReference type="Gene3D" id="3.40.50.150">
    <property type="entry name" value="Vaccinia Virus protein VP39"/>
    <property type="match status" value="1"/>
</dbReference>
<dbReference type="GO" id="GO:0005829">
    <property type="term" value="C:cytosol"/>
    <property type="evidence" value="ECO:0007669"/>
    <property type="project" value="TreeGrafter"/>
</dbReference>
<gene>
    <name evidence="5" type="ORF">GBAR_LOCUS29058</name>
</gene>
<evidence type="ECO:0000313" key="5">
    <source>
        <dbReference type="EMBL" id="CAI8053139.1"/>
    </source>
</evidence>
<dbReference type="GO" id="GO:0008170">
    <property type="term" value="F:N-methyltransferase activity"/>
    <property type="evidence" value="ECO:0007669"/>
    <property type="project" value="TreeGrafter"/>
</dbReference>
<dbReference type="Pfam" id="PF01234">
    <property type="entry name" value="NNMT_PNMT_TEMT"/>
    <property type="match status" value="1"/>
</dbReference>
<dbReference type="SUPFAM" id="SSF53335">
    <property type="entry name" value="S-adenosyl-L-methionine-dependent methyltransferases"/>
    <property type="match status" value="1"/>
</dbReference>
<keyword evidence="3" id="KW-0808">Transferase</keyword>
<keyword evidence="2" id="KW-0489">Methyltransferase</keyword>
<keyword evidence="6" id="KW-1185">Reference proteome</keyword>
<evidence type="ECO:0000256" key="4">
    <source>
        <dbReference type="ARBA" id="ARBA00022691"/>
    </source>
</evidence>
<accession>A0AA35XD85</accession>
<evidence type="ECO:0000256" key="2">
    <source>
        <dbReference type="ARBA" id="ARBA00022603"/>
    </source>
</evidence>
<dbReference type="GO" id="GO:0032259">
    <property type="term" value="P:methylation"/>
    <property type="evidence" value="ECO:0007669"/>
    <property type="project" value="UniProtKB-KW"/>
</dbReference>
<dbReference type="PANTHER" id="PTHR10867:SF17">
    <property type="entry name" value="NICOTINAMIDE N-METHYLTRANSFERASE"/>
    <property type="match status" value="1"/>
</dbReference>
<dbReference type="PANTHER" id="PTHR10867">
    <property type="entry name" value="NNMT/PNMT/TEMT FAMILY MEMBER"/>
    <property type="match status" value="1"/>
</dbReference>
<dbReference type="InterPro" id="IPR000940">
    <property type="entry name" value="NNMT_TEMT_trans"/>
</dbReference>
<name>A0AA35XD85_GEOBA</name>
<dbReference type="AlphaFoldDB" id="A0AA35XD85"/>
<dbReference type="PROSITE" id="PS51681">
    <property type="entry name" value="SAM_MT_NNMT_PNMT_TEMT"/>
    <property type="match status" value="1"/>
</dbReference>
<evidence type="ECO:0000256" key="3">
    <source>
        <dbReference type="ARBA" id="ARBA00022679"/>
    </source>
</evidence>
<evidence type="ECO:0000313" key="6">
    <source>
        <dbReference type="Proteomes" id="UP001174909"/>
    </source>
</evidence>
<dbReference type="InterPro" id="IPR029063">
    <property type="entry name" value="SAM-dependent_MTases_sf"/>
</dbReference>
<dbReference type="EMBL" id="CASHTH010004072">
    <property type="protein sequence ID" value="CAI8053139.1"/>
    <property type="molecule type" value="Genomic_DNA"/>
</dbReference>
<keyword evidence="4" id="KW-0949">S-adenosyl-L-methionine</keyword>
<proteinExistence type="inferred from homology"/>
<dbReference type="Proteomes" id="UP001174909">
    <property type="component" value="Unassembled WGS sequence"/>
</dbReference>
<organism evidence="5 6">
    <name type="scientific">Geodia barretti</name>
    <name type="common">Barrett's horny sponge</name>
    <dbReference type="NCBI Taxonomy" id="519541"/>
    <lineage>
        <taxon>Eukaryota</taxon>
        <taxon>Metazoa</taxon>
        <taxon>Porifera</taxon>
        <taxon>Demospongiae</taxon>
        <taxon>Heteroscleromorpha</taxon>
        <taxon>Tetractinellida</taxon>
        <taxon>Astrophorina</taxon>
        <taxon>Geodiidae</taxon>
        <taxon>Geodia</taxon>
    </lineage>
</organism>
<comment type="similarity">
    <text evidence="1">Belongs to the class I-like SAM-binding methyltransferase superfamily. NNMT/PNMT/TEMT family.</text>
</comment>
<sequence length="246" mass="28485">MYYSDQEKAEFINFRSRLFNEFFKKYSPKWDRKNARLLDFSGGPVILDYVSAAPHVSEIVHSAYKEDERKEIELWKNDNKDAHDWSPYVKYVVNEIEGLKGDAAWQERVALLRSKLKVVSCNVYNEHPITPTEDENSFSIICTTNALEAACKTYEDFKGIMKKLVKMLRLGGYIIIVFDEEETFYCVMESKWANLTLSLAQVQEAVEEAGCVVLMSERDPMPIECFENPILFDGKAHVFLVAYKVK</sequence>
<protein>
    <submittedName>
        <fullName evidence="5">Indolethylamine N-methyltransferase</fullName>
    </submittedName>
</protein>
<reference evidence="5" key="1">
    <citation type="submission" date="2023-03" db="EMBL/GenBank/DDBJ databases">
        <authorList>
            <person name="Steffen K."/>
            <person name="Cardenas P."/>
        </authorList>
    </citation>
    <scope>NUCLEOTIDE SEQUENCE</scope>
</reference>